<proteinExistence type="predicted"/>
<sequence length="103" mass="12129">MCHPFRRMRLTQGLLHLHFRRVGTRCEHRRGLESYPARHMASRRRTSVAQERTPKRDRHTASSCRHTFHTSDQRGVEACRHPPRSSHKRLLAYSRASDSESSL</sequence>
<protein>
    <submittedName>
        <fullName evidence="2">Uncharacterized protein</fullName>
    </submittedName>
</protein>
<keyword evidence="3" id="KW-1185">Reference proteome</keyword>
<dbReference type="Proteomes" id="UP001194468">
    <property type="component" value="Unassembled WGS sequence"/>
</dbReference>
<evidence type="ECO:0000256" key="1">
    <source>
        <dbReference type="SAM" id="MobiDB-lite"/>
    </source>
</evidence>
<dbReference type="EMBL" id="WHUW01000107">
    <property type="protein sequence ID" value="KAF8423995.1"/>
    <property type="molecule type" value="Genomic_DNA"/>
</dbReference>
<dbReference type="AlphaFoldDB" id="A0AAD4BF81"/>
<feature type="compositionally biased region" description="Basic residues" evidence="1">
    <location>
        <begin position="81"/>
        <end position="90"/>
    </location>
</feature>
<feature type="compositionally biased region" description="Basic and acidic residues" evidence="1">
    <location>
        <begin position="69"/>
        <end position="80"/>
    </location>
</feature>
<accession>A0AAD4BF81</accession>
<evidence type="ECO:0000313" key="3">
    <source>
        <dbReference type="Proteomes" id="UP001194468"/>
    </source>
</evidence>
<reference evidence="2" key="1">
    <citation type="submission" date="2019-10" db="EMBL/GenBank/DDBJ databases">
        <authorList>
            <consortium name="DOE Joint Genome Institute"/>
            <person name="Kuo A."/>
            <person name="Miyauchi S."/>
            <person name="Kiss E."/>
            <person name="Drula E."/>
            <person name="Kohler A."/>
            <person name="Sanchez-Garcia M."/>
            <person name="Andreopoulos B."/>
            <person name="Barry K.W."/>
            <person name="Bonito G."/>
            <person name="Buee M."/>
            <person name="Carver A."/>
            <person name="Chen C."/>
            <person name="Cichocki N."/>
            <person name="Clum A."/>
            <person name="Culley D."/>
            <person name="Crous P.W."/>
            <person name="Fauchery L."/>
            <person name="Girlanda M."/>
            <person name="Hayes R."/>
            <person name="Keri Z."/>
            <person name="LaButti K."/>
            <person name="Lipzen A."/>
            <person name="Lombard V."/>
            <person name="Magnuson J."/>
            <person name="Maillard F."/>
            <person name="Morin E."/>
            <person name="Murat C."/>
            <person name="Nolan M."/>
            <person name="Ohm R."/>
            <person name="Pangilinan J."/>
            <person name="Pereira M."/>
            <person name="Perotto S."/>
            <person name="Peter M."/>
            <person name="Riley R."/>
            <person name="Sitrit Y."/>
            <person name="Stielow B."/>
            <person name="Szollosi G."/>
            <person name="Zifcakova L."/>
            <person name="Stursova M."/>
            <person name="Spatafora J.W."/>
            <person name="Tedersoo L."/>
            <person name="Vaario L.-M."/>
            <person name="Yamada A."/>
            <person name="Yan M."/>
            <person name="Wang P."/>
            <person name="Xu J."/>
            <person name="Bruns T."/>
            <person name="Baldrian P."/>
            <person name="Vilgalys R."/>
            <person name="Henrissat B."/>
            <person name="Grigoriev I.V."/>
            <person name="Hibbett D."/>
            <person name="Nagy L.G."/>
            <person name="Martin F.M."/>
        </authorList>
    </citation>
    <scope>NUCLEOTIDE SEQUENCE</scope>
    <source>
        <strain evidence="2">BED1</strain>
    </source>
</reference>
<feature type="region of interest" description="Disordered" evidence="1">
    <location>
        <begin position="31"/>
        <end position="103"/>
    </location>
</feature>
<comment type="caution">
    <text evidence="2">The sequence shown here is derived from an EMBL/GenBank/DDBJ whole genome shotgun (WGS) entry which is preliminary data.</text>
</comment>
<organism evidence="2 3">
    <name type="scientific">Boletus edulis BED1</name>
    <dbReference type="NCBI Taxonomy" id="1328754"/>
    <lineage>
        <taxon>Eukaryota</taxon>
        <taxon>Fungi</taxon>
        <taxon>Dikarya</taxon>
        <taxon>Basidiomycota</taxon>
        <taxon>Agaricomycotina</taxon>
        <taxon>Agaricomycetes</taxon>
        <taxon>Agaricomycetidae</taxon>
        <taxon>Boletales</taxon>
        <taxon>Boletineae</taxon>
        <taxon>Boletaceae</taxon>
        <taxon>Boletoideae</taxon>
        <taxon>Boletus</taxon>
    </lineage>
</organism>
<gene>
    <name evidence="2" type="ORF">L210DRAFT_3568583</name>
</gene>
<name>A0AAD4BF81_BOLED</name>
<reference evidence="2" key="2">
    <citation type="journal article" date="2020" name="Nat. Commun.">
        <title>Large-scale genome sequencing of mycorrhizal fungi provides insights into the early evolution of symbiotic traits.</title>
        <authorList>
            <person name="Miyauchi S."/>
            <person name="Kiss E."/>
            <person name="Kuo A."/>
            <person name="Drula E."/>
            <person name="Kohler A."/>
            <person name="Sanchez-Garcia M."/>
            <person name="Morin E."/>
            <person name="Andreopoulos B."/>
            <person name="Barry K.W."/>
            <person name="Bonito G."/>
            <person name="Buee M."/>
            <person name="Carver A."/>
            <person name="Chen C."/>
            <person name="Cichocki N."/>
            <person name="Clum A."/>
            <person name="Culley D."/>
            <person name="Crous P.W."/>
            <person name="Fauchery L."/>
            <person name="Girlanda M."/>
            <person name="Hayes R.D."/>
            <person name="Keri Z."/>
            <person name="LaButti K."/>
            <person name="Lipzen A."/>
            <person name="Lombard V."/>
            <person name="Magnuson J."/>
            <person name="Maillard F."/>
            <person name="Murat C."/>
            <person name="Nolan M."/>
            <person name="Ohm R.A."/>
            <person name="Pangilinan J."/>
            <person name="Pereira M.F."/>
            <person name="Perotto S."/>
            <person name="Peter M."/>
            <person name="Pfister S."/>
            <person name="Riley R."/>
            <person name="Sitrit Y."/>
            <person name="Stielow J.B."/>
            <person name="Szollosi G."/>
            <person name="Zifcakova L."/>
            <person name="Stursova M."/>
            <person name="Spatafora J.W."/>
            <person name="Tedersoo L."/>
            <person name="Vaario L.M."/>
            <person name="Yamada A."/>
            <person name="Yan M."/>
            <person name="Wang P."/>
            <person name="Xu J."/>
            <person name="Bruns T."/>
            <person name="Baldrian P."/>
            <person name="Vilgalys R."/>
            <person name="Dunand C."/>
            <person name="Henrissat B."/>
            <person name="Grigoriev I.V."/>
            <person name="Hibbett D."/>
            <person name="Nagy L.G."/>
            <person name="Martin F.M."/>
        </authorList>
    </citation>
    <scope>NUCLEOTIDE SEQUENCE</scope>
    <source>
        <strain evidence="2">BED1</strain>
    </source>
</reference>
<evidence type="ECO:0000313" key="2">
    <source>
        <dbReference type="EMBL" id="KAF8423995.1"/>
    </source>
</evidence>